<feature type="compositionally biased region" description="Low complexity" evidence="6">
    <location>
        <begin position="430"/>
        <end position="445"/>
    </location>
</feature>
<dbReference type="InterPro" id="IPR020568">
    <property type="entry name" value="Ribosomal_Su5_D2-typ_SF"/>
</dbReference>
<dbReference type="GO" id="GO:0005524">
    <property type="term" value="F:ATP binding"/>
    <property type="evidence" value="ECO:0007669"/>
    <property type="project" value="InterPro"/>
</dbReference>
<comment type="function">
    <text evidence="5">This protein is involved in the repair of mismatches in DNA. It is required for dam-dependent methyl-directed DNA mismatch repair. May act as a 'molecular matchmaker', a protein that promotes the formation of a stable complex between two or more DNA-binding proteins in an ATP-dependent manner without itself being part of a final effector complex.</text>
</comment>
<evidence type="ECO:0000256" key="3">
    <source>
        <dbReference type="ARBA" id="ARBA00022763"/>
    </source>
</evidence>
<dbReference type="InterPro" id="IPR014721">
    <property type="entry name" value="Ribsml_uS5_D2-typ_fold_subgr"/>
</dbReference>
<dbReference type="GO" id="GO:0030983">
    <property type="term" value="F:mismatched DNA binding"/>
    <property type="evidence" value="ECO:0007669"/>
    <property type="project" value="InterPro"/>
</dbReference>
<dbReference type="PROSITE" id="PS00058">
    <property type="entry name" value="DNA_MISMATCH_REPAIR_1"/>
    <property type="match status" value="1"/>
</dbReference>
<accession>A0A4R4AAH4</accession>
<dbReference type="InterPro" id="IPR036890">
    <property type="entry name" value="HATPase_C_sf"/>
</dbReference>
<organism evidence="9 10">
    <name type="scientific">Marichromatium gracile</name>
    <name type="common">Chromatium gracile</name>
    <dbReference type="NCBI Taxonomy" id="1048"/>
    <lineage>
        <taxon>Bacteria</taxon>
        <taxon>Pseudomonadati</taxon>
        <taxon>Pseudomonadota</taxon>
        <taxon>Gammaproteobacteria</taxon>
        <taxon>Chromatiales</taxon>
        <taxon>Chromatiaceae</taxon>
        <taxon>Marichromatium</taxon>
    </lineage>
</organism>
<evidence type="ECO:0000256" key="5">
    <source>
        <dbReference type="HAMAP-Rule" id="MF_00149"/>
    </source>
</evidence>
<dbReference type="AlphaFoldDB" id="A0A4R4AAH4"/>
<dbReference type="Proteomes" id="UP000295247">
    <property type="component" value="Unassembled WGS sequence"/>
</dbReference>
<evidence type="ECO:0000313" key="9">
    <source>
        <dbReference type="EMBL" id="TCW35845.1"/>
    </source>
</evidence>
<dbReference type="SUPFAM" id="SSF118116">
    <property type="entry name" value="DNA mismatch repair protein MutL"/>
    <property type="match status" value="1"/>
</dbReference>
<evidence type="ECO:0000256" key="4">
    <source>
        <dbReference type="ARBA" id="ARBA00023204"/>
    </source>
</evidence>
<evidence type="ECO:0000259" key="7">
    <source>
        <dbReference type="SMART" id="SM00853"/>
    </source>
</evidence>
<dbReference type="NCBIfam" id="NF000949">
    <property type="entry name" value="PRK00095.1-2"/>
    <property type="match status" value="1"/>
</dbReference>
<dbReference type="GO" id="GO:0032300">
    <property type="term" value="C:mismatch repair complex"/>
    <property type="evidence" value="ECO:0007669"/>
    <property type="project" value="InterPro"/>
</dbReference>
<dbReference type="SUPFAM" id="SSF55874">
    <property type="entry name" value="ATPase domain of HSP90 chaperone/DNA topoisomerase II/histidine kinase"/>
    <property type="match status" value="1"/>
</dbReference>
<protein>
    <recommendedName>
        <fullName evidence="2 5">DNA mismatch repair protein MutL</fullName>
    </recommendedName>
</protein>
<keyword evidence="3 5" id="KW-0227">DNA damage</keyword>
<name>A0A4R4AAH4_MARGR</name>
<dbReference type="SMART" id="SM00853">
    <property type="entry name" value="MutL_C"/>
    <property type="match status" value="1"/>
</dbReference>
<dbReference type="RefSeq" id="WP_132229513.1">
    <property type="nucleotide sequence ID" value="NZ_NRRH01000005.1"/>
</dbReference>
<evidence type="ECO:0000313" key="10">
    <source>
        <dbReference type="Proteomes" id="UP000295247"/>
    </source>
</evidence>
<dbReference type="InterPro" id="IPR020667">
    <property type="entry name" value="DNA_mismatch_repair_MutL"/>
</dbReference>
<dbReference type="PANTHER" id="PTHR10073">
    <property type="entry name" value="DNA MISMATCH REPAIR PROTEIN MLH, PMS, MUTL"/>
    <property type="match status" value="1"/>
</dbReference>
<evidence type="ECO:0000256" key="6">
    <source>
        <dbReference type="SAM" id="MobiDB-lite"/>
    </source>
</evidence>
<dbReference type="CDD" id="cd03482">
    <property type="entry name" value="MutL_Trans_MutL"/>
    <property type="match status" value="1"/>
</dbReference>
<dbReference type="HAMAP" id="MF_00149">
    <property type="entry name" value="DNA_mis_repair"/>
    <property type="match status" value="1"/>
</dbReference>
<keyword evidence="4 5" id="KW-0234">DNA repair</keyword>
<dbReference type="SUPFAM" id="SSF54211">
    <property type="entry name" value="Ribosomal protein S5 domain 2-like"/>
    <property type="match status" value="1"/>
</dbReference>
<dbReference type="NCBIfam" id="TIGR00585">
    <property type="entry name" value="mutl"/>
    <property type="match status" value="1"/>
</dbReference>
<dbReference type="GO" id="GO:0016887">
    <property type="term" value="F:ATP hydrolysis activity"/>
    <property type="evidence" value="ECO:0007669"/>
    <property type="project" value="InterPro"/>
</dbReference>
<dbReference type="PANTHER" id="PTHR10073:SF12">
    <property type="entry name" value="DNA MISMATCH REPAIR PROTEIN MLH1"/>
    <property type="match status" value="1"/>
</dbReference>
<dbReference type="InterPro" id="IPR037198">
    <property type="entry name" value="MutL_C_sf"/>
</dbReference>
<comment type="caution">
    <text evidence="9">The sequence shown here is derived from an EMBL/GenBank/DDBJ whole genome shotgun (WGS) entry which is preliminary data.</text>
</comment>
<dbReference type="Gene3D" id="3.30.1370.100">
    <property type="entry name" value="MutL, C-terminal domain, regulatory subdomain"/>
    <property type="match status" value="1"/>
</dbReference>
<evidence type="ECO:0000256" key="2">
    <source>
        <dbReference type="ARBA" id="ARBA00021975"/>
    </source>
</evidence>
<dbReference type="Gene3D" id="3.30.230.10">
    <property type="match status" value="1"/>
</dbReference>
<dbReference type="SMART" id="SM01340">
    <property type="entry name" value="DNA_mis_repair"/>
    <property type="match status" value="1"/>
</dbReference>
<dbReference type="EMBL" id="SMDC01000005">
    <property type="protein sequence ID" value="TCW35845.1"/>
    <property type="molecule type" value="Genomic_DNA"/>
</dbReference>
<dbReference type="Gene3D" id="3.30.565.10">
    <property type="entry name" value="Histidine kinase-like ATPase, C-terminal domain"/>
    <property type="match status" value="1"/>
</dbReference>
<dbReference type="InterPro" id="IPR042121">
    <property type="entry name" value="MutL_C_regsub"/>
</dbReference>
<dbReference type="InterPro" id="IPR002099">
    <property type="entry name" value="MutL/Mlh/PMS"/>
</dbReference>
<dbReference type="InterPro" id="IPR013507">
    <property type="entry name" value="DNA_mismatch_S5_2-like"/>
</dbReference>
<dbReference type="FunFam" id="3.30.230.10:FF:000013">
    <property type="entry name" value="DNA mismatch repair endonuclease MutL"/>
    <property type="match status" value="1"/>
</dbReference>
<dbReference type="Pfam" id="PF01119">
    <property type="entry name" value="DNA_mis_repair"/>
    <property type="match status" value="1"/>
</dbReference>
<gene>
    <name evidence="5" type="primary">mutL</name>
    <name evidence="9" type="ORF">EDC29_10519</name>
</gene>
<evidence type="ECO:0000259" key="8">
    <source>
        <dbReference type="SMART" id="SM01340"/>
    </source>
</evidence>
<proteinExistence type="inferred from homology"/>
<dbReference type="InterPro" id="IPR014790">
    <property type="entry name" value="MutL_C"/>
</dbReference>
<dbReference type="Pfam" id="PF08676">
    <property type="entry name" value="MutL_C"/>
    <property type="match status" value="1"/>
</dbReference>
<dbReference type="FunFam" id="3.30.565.10:FF:000003">
    <property type="entry name" value="DNA mismatch repair endonuclease MutL"/>
    <property type="match status" value="1"/>
</dbReference>
<feature type="domain" description="DNA mismatch repair protein S5" evidence="8">
    <location>
        <begin position="218"/>
        <end position="336"/>
    </location>
</feature>
<dbReference type="Pfam" id="PF13589">
    <property type="entry name" value="HATPase_c_3"/>
    <property type="match status" value="1"/>
</dbReference>
<dbReference type="InterPro" id="IPR042120">
    <property type="entry name" value="MutL_C_dimsub"/>
</dbReference>
<sequence length="656" mass="71202">MVSPIRTLPPHLVNQIAAGEVVERPASIAKELIENSLDAGAERIEIEVEQGGVKRLRVRDDGCGIPRDELGLALSAHATSKIAALEDLDGIITLGFRGEALPSIASVSRLTLTSRPREAPGDTPAWSIGVGPDGTLESPQPAAHPPGTSVEVRELFFNTPARRKFLRTERTEFGHLEQVVRRIALACPEVGLVLRHNGRQVFDLAPAGGETARERARLAQLLGQSFAEQALTVEAEAVGLRLHGWVLPPAFSRSQADQQYFYVNGRMVRDKLVAHAVRQAFSDVLHHARHPAFVLFLELPARQVDVNVHPAKHEVRFRESRQVHDFLFSSLQRRLADGVLGERTPETGTIAPAPAVASTRASSVAPLTPALATSGGQAGRVGTGARAAVARERSSVVAPAGRVAERPARYQADLAFQHPRPAARDGGGEESSSTAPAAPAKPLPEVGGARPVPRQEEVEAADAPPLGFALGQVNGVFLLAQARDGLIVVDIHAAHERIGYERLKQAWARGRIVSQPLLLPVTLQVSRAEVELLETQRDTLARLGLVIEPLGAETLVIREVPALLRQAEIAPLVRDLLSDLTEHGRSRRLDAAIDAVLATMACHGAVRANRRLTIEEMNALLREMEQVERIDQCNHGRPTWVKMTHDQLDRLFERGR</sequence>
<dbReference type="Gene3D" id="3.30.1540.20">
    <property type="entry name" value="MutL, C-terminal domain, dimerisation subdomain"/>
    <property type="match status" value="1"/>
</dbReference>
<comment type="similarity">
    <text evidence="1 5">Belongs to the DNA mismatch repair MutL/HexB family.</text>
</comment>
<dbReference type="InterPro" id="IPR014762">
    <property type="entry name" value="DNA_mismatch_repair_CS"/>
</dbReference>
<dbReference type="CDD" id="cd16926">
    <property type="entry name" value="HATPase_MutL-MLH-PMS-like"/>
    <property type="match status" value="1"/>
</dbReference>
<dbReference type="GO" id="GO:0006298">
    <property type="term" value="P:mismatch repair"/>
    <property type="evidence" value="ECO:0007669"/>
    <property type="project" value="UniProtKB-UniRule"/>
</dbReference>
<dbReference type="InterPro" id="IPR038973">
    <property type="entry name" value="MutL/Mlh/Pms-like"/>
</dbReference>
<feature type="region of interest" description="Disordered" evidence="6">
    <location>
        <begin position="112"/>
        <end position="146"/>
    </location>
</feature>
<feature type="domain" description="MutL C-terminal dimerisation" evidence="7">
    <location>
        <begin position="469"/>
        <end position="612"/>
    </location>
</feature>
<feature type="region of interest" description="Disordered" evidence="6">
    <location>
        <begin position="412"/>
        <end position="450"/>
    </location>
</feature>
<evidence type="ECO:0000256" key="1">
    <source>
        <dbReference type="ARBA" id="ARBA00006082"/>
    </source>
</evidence>
<dbReference type="GO" id="GO:0140664">
    <property type="term" value="F:ATP-dependent DNA damage sensor activity"/>
    <property type="evidence" value="ECO:0007669"/>
    <property type="project" value="InterPro"/>
</dbReference>
<reference evidence="9 10" key="1">
    <citation type="submission" date="2019-03" db="EMBL/GenBank/DDBJ databases">
        <title>Genomic Encyclopedia of Type Strains, Phase IV (KMG-IV): sequencing the most valuable type-strain genomes for metagenomic binning, comparative biology and taxonomic classification.</title>
        <authorList>
            <person name="Goeker M."/>
        </authorList>
    </citation>
    <scope>NUCLEOTIDE SEQUENCE [LARGE SCALE GENOMIC DNA]</scope>
    <source>
        <strain evidence="9 10">DSM 203</strain>
    </source>
</reference>